<dbReference type="InterPro" id="IPR000192">
    <property type="entry name" value="Aminotrans_V_dom"/>
</dbReference>
<name>A0ABW5CU47_9BACT</name>
<sequence length="416" mass="45830">MSQFSVEQLRAEFPALREAANKKPFIFFDGPGGTQMAQPAIDGMMAYITGGMANLHGAFLTSVSTDNLLLEGRKAVADLLNCEPEEVAFGQNMTSHAFSIARSLGPFITETDEIVVTEQDHRANVDPWVTLAKDKGATVKFIPVNPETYTLELDNLDELITEKTKLVAVGMSSNVTGTVTDIGKIIARAKAVNAIVIIDAVHAVPHLAIDFKKLGCDVLLCSAYKFFGPHLGIAVIAKSLFEKLPVYKLAPAPQEIPDKLETGTQNHEAIAGLIGAIKFIEDQGEGKTRRERLQSGMQRIEAHEQQLTDRIEKFLKQIPEVHLYRAPEGTKKTPTFAFTLNGIKAREVTSWFAKNYHMCIADGHFYASTMADKLGVNPMGGWIRIGLAPYNTMEEVKLFEQGLQEFISTHVKKQQV</sequence>
<dbReference type="InterPro" id="IPR015421">
    <property type="entry name" value="PyrdxlP-dep_Trfase_major"/>
</dbReference>
<dbReference type="Gene3D" id="3.90.1150.10">
    <property type="entry name" value="Aspartate Aminotransferase, domain 1"/>
    <property type="match status" value="1"/>
</dbReference>
<dbReference type="InterPro" id="IPR011340">
    <property type="entry name" value="Cys_dSase-rel"/>
</dbReference>
<accession>A0ABW5CU47</accession>
<protein>
    <submittedName>
        <fullName evidence="3">Cysteine desulfurase-like protein</fullName>
    </submittedName>
</protein>
<evidence type="ECO:0000313" key="4">
    <source>
        <dbReference type="Proteomes" id="UP001597374"/>
    </source>
</evidence>
<keyword evidence="4" id="KW-1185">Reference proteome</keyword>
<dbReference type="InterPro" id="IPR015424">
    <property type="entry name" value="PyrdxlP-dep_Trfase"/>
</dbReference>
<dbReference type="Proteomes" id="UP001597374">
    <property type="component" value="Unassembled WGS sequence"/>
</dbReference>
<evidence type="ECO:0000259" key="2">
    <source>
        <dbReference type="Pfam" id="PF00266"/>
    </source>
</evidence>
<dbReference type="SUPFAM" id="SSF53383">
    <property type="entry name" value="PLP-dependent transferases"/>
    <property type="match status" value="1"/>
</dbReference>
<dbReference type="InterPro" id="IPR015422">
    <property type="entry name" value="PyrdxlP-dep_Trfase_small"/>
</dbReference>
<gene>
    <name evidence="3" type="ORF">ACFSKP_02580</name>
</gene>
<dbReference type="EMBL" id="JBHUIM010000001">
    <property type="protein sequence ID" value="MFD2245122.1"/>
    <property type="molecule type" value="Genomic_DNA"/>
</dbReference>
<comment type="caution">
    <text evidence="3">The sequence shown here is derived from an EMBL/GenBank/DDBJ whole genome shotgun (WGS) entry which is preliminary data.</text>
</comment>
<dbReference type="PANTHER" id="PTHR43586">
    <property type="entry name" value="CYSTEINE DESULFURASE"/>
    <property type="match status" value="1"/>
</dbReference>
<keyword evidence="1" id="KW-0663">Pyridoxal phosphate</keyword>
<dbReference type="Pfam" id="PF00266">
    <property type="entry name" value="Aminotran_5"/>
    <property type="match status" value="1"/>
</dbReference>
<dbReference type="NCBIfam" id="TIGR01976">
    <property type="entry name" value="am_tr_V_VC1184"/>
    <property type="match status" value="1"/>
</dbReference>
<evidence type="ECO:0000313" key="3">
    <source>
        <dbReference type="EMBL" id="MFD2245122.1"/>
    </source>
</evidence>
<organism evidence="3 4">
    <name type="scientific">Pontibacter ruber</name>
    <dbReference type="NCBI Taxonomy" id="1343895"/>
    <lineage>
        <taxon>Bacteria</taxon>
        <taxon>Pseudomonadati</taxon>
        <taxon>Bacteroidota</taxon>
        <taxon>Cytophagia</taxon>
        <taxon>Cytophagales</taxon>
        <taxon>Hymenobacteraceae</taxon>
        <taxon>Pontibacter</taxon>
    </lineage>
</organism>
<feature type="domain" description="Aminotransferase class V" evidence="2">
    <location>
        <begin position="26"/>
        <end position="399"/>
    </location>
</feature>
<dbReference type="Gene3D" id="3.40.640.10">
    <property type="entry name" value="Type I PLP-dependent aspartate aminotransferase-like (Major domain)"/>
    <property type="match status" value="1"/>
</dbReference>
<dbReference type="RefSeq" id="WP_250429466.1">
    <property type="nucleotide sequence ID" value="NZ_JALPRR010000002.1"/>
</dbReference>
<proteinExistence type="predicted"/>
<evidence type="ECO:0000256" key="1">
    <source>
        <dbReference type="ARBA" id="ARBA00022898"/>
    </source>
</evidence>
<reference evidence="4" key="1">
    <citation type="journal article" date="2019" name="Int. J. Syst. Evol. Microbiol.">
        <title>The Global Catalogue of Microorganisms (GCM) 10K type strain sequencing project: providing services to taxonomists for standard genome sequencing and annotation.</title>
        <authorList>
            <consortium name="The Broad Institute Genomics Platform"/>
            <consortium name="The Broad Institute Genome Sequencing Center for Infectious Disease"/>
            <person name="Wu L."/>
            <person name="Ma J."/>
        </authorList>
    </citation>
    <scope>NUCLEOTIDE SEQUENCE [LARGE SCALE GENOMIC DNA]</scope>
    <source>
        <strain evidence="4">CGMCC 4.1782</strain>
    </source>
</reference>
<dbReference type="PANTHER" id="PTHR43586:SF21">
    <property type="entry name" value="PYRIDOXAL PHOSPHATE (PLP)-DEPENDENT ASPARTATE AMINOTRANSFERASE SUPERFAMILY"/>
    <property type="match status" value="1"/>
</dbReference>